<feature type="chain" id="PRO_5043583250" evidence="7">
    <location>
        <begin position="29"/>
        <end position="259"/>
    </location>
</feature>
<dbReference type="InterPro" id="IPR005950">
    <property type="entry name" value="ModA"/>
</dbReference>
<keyword evidence="9" id="KW-1185">Reference proteome</keyword>
<protein>
    <submittedName>
        <fullName evidence="8">Molybdate ABC transporter substrate-binding protein</fullName>
    </submittedName>
</protein>
<keyword evidence="4 7" id="KW-0732">Signal</keyword>
<dbReference type="GO" id="GO:0015689">
    <property type="term" value="P:molybdate ion transport"/>
    <property type="evidence" value="ECO:0007669"/>
    <property type="project" value="InterPro"/>
</dbReference>
<evidence type="ECO:0000313" key="8">
    <source>
        <dbReference type="EMBL" id="BEQ14199.1"/>
    </source>
</evidence>
<feature type="signal peptide" evidence="7">
    <location>
        <begin position="1"/>
        <end position="28"/>
    </location>
</feature>
<gene>
    <name evidence="8" type="ORF">FAK_12650</name>
</gene>
<evidence type="ECO:0000256" key="1">
    <source>
        <dbReference type="ARBA" id="ARBA00009175"/>
    </source>
</evidence>
<organism evidence="8 9">
    <name type="scientific">Desulfoferula mesophila</name>
    <dbReference type="NCBI Taxonomy" id="3058419"/>
    <lineage>
        <taxon>Bacteria</taxon>
        <taxon>Pseudomonadati</taxon>
        <taxon>Thermodesulfobacteriota</taxon>
        <taxon>Desulfarculia</taxon>
        <taxon>Desulfarculales</taxon>
        <taxon>Desulfarculaceae</taxon>
        <taxon>Desulfoferula</taxon>
    </lineage>
</organism>
<dbReference type="Gene3D" id="3.40.190.10">
    <property type="entry name" value="Periplasmic binding protein-like II"/>
    <property type="match status" value="2"/>
</dbReference>
<evidence type="ECO:0000256" key="2">
    <source>
        <dbReference type="ARBA" id="ARBA00022505"/>
    </source>
</evidence>
<evidence type="ECO:0000256" key="5">
    <source>
        <dbReference type="ARBA" id="ARBA00062515"/>
    </source>
</evidence>
<dbReference type="GO" id="GO:0030288">
    <property type="term" value="C:outer membrane-bounded periplasmic space"/>
    <property type="evidence" value="ECO:0007669"/>
    <property type="project" value="TreeGrafter"/>
</dbReference>
<dbReference type="GO" id="GO:0030973">
    <property type="term" value="F:molybdate ion binding"/>
    <property type="evidence" value="ECO:0007669"/>
    <property type="project" value="TreeGrafter"/>
</dbReference>
<dbReference type="CDD" id="cd13536">
    <property type="entry name" value="PBP2_EcModA"/>
    <property type="match status" value="1"/>
</dbReference>
<sequence>MPLNNLLRRLSMLALACCLGLAASQAQAAEPVMIFAAASTTNAVTEAIQAYEASGKGKVVASFASSSTLAKQIATGAPAAVYLSANVKWMNYLADKKLLEPGSRVDLLGNKLVLIAPAGAKERGPLKKGMPLMQWLGDGRLAVGDPDHVPAGIYAKQALKSLGLWDKAEPRLARAASVRAALALVERGEAPLGIVYATDAAITPKVTVVGVFPEGSHRPIVYPLALIKGEAGPAAKAFYAFLQSDQAKLIFKKYGFSVR</sequence>
<evidence type="ECO:0000256" key="3">
    <source>
        <dbReference type="ARBA" id="ARBA00022723"/>
    </source>
</evidence>
<dbReference type="KEGG" id="dmp:FAK_12650"/>
<feature type="binding site" evidence="6">
    <location>
        <position position="66"/>
    </location>
    <ligand>
        <name>molybdate</name>
        <dbReference type="ChEBI" id="CHEBI:36264"/>
    </ligand>
</feature>
<comment type="subunit">
    <text evidence="5">The complex is composed of two ATP-binding proteins (ModC), two transmembrane proteins (ModB) and a solute-binding protein (ModA).</text>
</comment>
<keyword evidence="3 6" id="KW-0479">Metal-binding</keyword>
<dbReference type="NCBIfam" id="TIGR01256">
    <property type="entry name" value="modA"/>
    <property type="match status" value="1"/>
</dbReference>
<feature type="binding site" evidence="6">
    <location>
        <position position="39"/>
    </location>
    <ligand>
        <name>molybdate</name>
        <dbReference type="ChEBI" id="CHEBI:36264"/>
    </ligand>
</feature>
<evidence type="ECO:0000313" key="9">
    <source>
        <dbReference type="Proteomes" id="UP001366166"/>
    </source>
</evidence>
<feature type="binding site" evidence="6">
    <location>
        <position position="151"/>
    </location>
    <ligand>
        <name>molybdate</name>
        <dbReference type="ChEBI" id="CHEBI:36264"/>
    </ligand>
</feature>
<evidence type="ECO:0000256" key="6">
    <source>
        <dbReference type="PIRSR" id="PIRSR004846-1"/>
    </source>
</evidence>
<comment type="similarity">
    <text evidence="1">Belongs to the bacterial solute-binding protein ModA family.</text>
</comment>
<dbReference type="GO" id="GO:0046872">
    <property type="term" value="F:metal ion binding"/>
    <property type="evidence" value="ECO:0007669"/>
    <property type="project" value="UniProtKB-KW"/>
</dbReference>
<dbReference type="PANTHER" id="PTHR30632:SF17">
    <property type="entry name" value="MOLYBDATE-BINDING PROTEIN MODA"/>
    <property type="match status" value="1"/>
</dbReference>
<feature type="binding site" evidence="6">
    <location>
        <position position="178"/>
    </location>
    <ligand>
        <name>molybdate</name>
        <dbReference type="ChEBI" id="CHEBI:36264"/>
    </ligand>
</feature>
<name>A0AAU9ELX5_9BACT</name>
<dbReference type="GO" id="GO:1901359">
    <property type="term" value="F:tungstate binding"/>
    <property type="evidence" value="ECO:0007669"/>
    <property type="project" value="UniProtKB-ARBA"/>
</dbReference>
<dbReference type="Pfam" id="PF13531">
    <property type="entry name" value="SBP_bac_11"/>
    <property type="match status" value="1"/>
</dbReference>
<dbReference type="RefSeq" id="WP_338605916.1">
    <property type="nucleotide sequence ID" value="NZ_AP028679.1"/>
</dbReference>
<dbReference type="NCBIfam" id="NF007958">
    <property type="entry name" value="PRK10677.1"/>
    <property type="match status" value="1"/>
</dbReference>
<dbReference type="InterPro" id="IPR050682">
    <property type="entry name" value="ModA/WtpA"/>
</dbReference>
<dbReference type="SUPFAM" id="SSF53850">
    <property type="entry name" value="Periplasmic binding protein-like II"/>
    <property type="match status" value="1"/>
</dbReference>
<evidence type="ECO:0000256" key="4">
    <source>
        <dbReference type="ARBA" id="ARBA00022729"/>
    </source>
</evidence>
<dbReference type="PANTHER" id="PTHR30632">
    <property type="entry name" value="MOLYBDATE-BINDING PERIPLASMIC PROTEIN"/>
    <property type="match status" value="1"/>
</dbReference>
<reference evidence="9" key="1">
    <citation type="journal article" date="2023" name="Arch. Microbiol.">
        <title>Desulfoferula mesophilus gen. nov. sp. nov., a mesophilic sulfate-reducing bacterium isolated from a brackish lake sediment.</title>
        <authorList>
            <person name="Watanabe T."/>
            <person name="Yabe T."/>
            <person name="Tsuji J.M."/>
            <person name="Fukui M."/>
        </authorList>
    </citation>
    <scope>NUCLEOTIDE SEQUENCE [LARGE SCALE GENOMIC DNA]</scope>
    <source>
        <strain evidence="9">12FAK</strain>
    </source>
</reference>
<proteinExistence type="inferred from homology"/>
<dbReference type="AlphaFoldDB" id="A0AAU9ELX5"/>
<dbReference type="Proteomes" id="UP001366166">
    <property type="component" value="Chromosome"/>
</dbReference>
<dbReference type="EMBL" id="AP028679">
    <property type="protein sequence ID" value="BEQ14199.1"/>
    <property type="molecule type" value="Genomic_DNA"/>
</dbReference>
<dbReference type="PIRSF" id="PIRSF004846">
    <property type="entry name" value="ModA"/>
    <property type="match status" value="1"/>
</dbReference>
<dbReference type="FunFam" id="3.40.190.10:FF:000035">
    <property type="entry name" value="Molybdate ABC transporter substrate-binding protein"/>
    <property type="match status" value="1"/>
</dbReference>
<feature type="binding site" evidence="6">
    <location>
        <position position="196"/>
    </location>
    <ligand>
        <name>molybdate</name>
        <dbReference type="ChEBI" id="CHEBI:36264"/>
    </ligand>
</feature>
<evidence type="ECO:0000256" key="7">
    <source>
        <dbReference type="SAM" id="SignalP"/>
    </source>
</evidence>
<accession>A0AAU9ELX5</accession>
<keyword evidence="2 6" id="KW-0500">Molybdenum</keyword>